<dbReference type="RefSeq" id="WP_353865204.1">
    <property type="nucleotide sequence ID" value="NZ_CP088295.1"/>
</dbReference>
<sequence>MDTLNASSQSLIDVLEVAGTIAFAVSGAMAATRHQLDWFGVVVLGVIVAVGGGTIRAMLLGDPAAWIEDWWPLAVAAASAAAVIPLSRYVGKDFDSWAAVLSADAVGLAVFTVVGADAALLDGAPAGIAVVLGVVSGIAGGILRDVLVGDPPAVFTGQVYALAAAVGGVLYVGMLRTEVDPTLALWAPIAVIFGLRMVALRRDWSVPKVS</sequence>
<proteinExistence type="inferred from homology"/>
<dbReference type="Proteomes" id="UP001058860">
    <property type="component" value="Chromosome"/>
</dbReference>
<dbReference type="PANTHER" id="PTHR30506">
    <property type="entry name" value="INNER MEMBRANE PROTEIN"/>
    <property type="match status" value="1"/>
</dbReference>
<accession>A0ABY5PJ68</accession>
<evidence type="ECO:0000256" key="1">
    <source>
        <dbReference type="ARBA" id="ARBA00004651"/>
    </source>
</evidence>
<feature type="transmembrane region" description="Helical" evidence="7">
    <location>
        <begin position="183"/>
        <end position="200"/>
    </location>
</feature>
<evidence type="ECO:0000256" key="7">
    <source>
        <dbReference type="SAM" id="Phobius"/>
    </source>
</evidence>
<protein>
    <submittedName>
        <fullName evidence="9">TRIC cation channel family protein</fullName>
    </submittedName>
</protein>
<evidence type="ECO:0000256" key="6">
    <source>
        <dbReference type="ARBA" id="ARBA00023136"/>
    </source>
</evidence>
<evidence type="ECO:0000256" key="3">
    <source>
        <dbReference type="ARBA" id="ARBA00022475"/>
    </source>
</evidence>
<feature type="domain" description="Glycine transporter" evidence="8">
    <location>
        <begin position="14"/>
        <end position="84"/>
    </location>
</feature>
<evidence type="ECO:0000259" key="8">
    <source>
        <dbReference type="Pfam" id="PF03458"/>
    </source>
</evidence>
<feature type="transmembrane region" description="Helical" evidence="7">
    <location>
        <begin position="126"/>
        <end position="147"/>
    </location>
</feature>
<keyword evidence="10" id="KW-1185">Reference proteome</keyword>
<comment type="subcellular location">
    <subcellularLocation>
        <location evidence="1">Cell membrane</location>
        <topology evidence="1">Multi-pass membrane protein</topology>
    </subcellularLocation>
</comment>
<feature type="transmembrane region" description="Helical" evidence="7">
    <location>
        <begin position="70"/>
        <end position="90"/>
    </location>
</feature>
<gene>
    <name evidence="9" type="ORF">LRS13_04120</name>
</gene>
<name>A0ABY5PJ68_9ACTN</name>
<dbReference type="InterPro" id="IPR005115">
    <property type="entry name" value="Gly_transporter"/>
</dbReference>
<feature type="transmembrane region" description="Helical" evidence="7">
    <location>
        <begin position="38"/>
        <end position="58"/>
    </location>
</feature>
<keyword evidence="5 7" id="KW-1133">Transmembrane helix</keyword>
<feature type="domain" description="Glycine transporter" evidence="8">
    <location>
        <begin position="103"/>
        <end position="174"/>
    </location>
</feature>
<evidence type="ECO:0000256" key="4">
    <source>
        <dbReference type="ARBA" id="ARBA00022692"/>
    </source>
</evidence>
<evidence type="ECO:0000313" key="10">
    <source>
        <dbReference type="Proteomes" id="UP001058860"/>
    </source>
</evidence>
<comment type="similarity">
    <text evidence="2">Belongs to the UPF0126 family.</text>
</comment>
<evidence type="ECO:0000256" key="2">
    <source>
        <dbReference type="ARBA" id="ARBA00008193"/>
    </source>
</evidence>
<keyword evidence="4 7" id="KW-0812">Transmembrane</keyword>
<dbReference type="EMBL" id="CP088295">
    <property type="protein sequence ID" value="UUY04724.1"/>
    <property type="molecule type" value="Genomic_DNA"/>
</dbReference>
<keyword evidence="3" id="KW-1003">Cell membrane</keyword>
<feature type="transmembrane region" description="Helical" evidence="7">
    <location>
        <begin position="159"/>
        <end position="177"/>
    </location>
</feature>
<dbReference type="Pfam" id="PF03458">
    <property type="entry name" value="Gly_transporter"/>
    <property type="match status" value="2"/>
</dbReference>
<dbReference type="PANTHER" id="PTHR30506:SF3">
    <property type="entry name" value="UPF0126 INNER MEMBRANE PROTEIN YADS-RELATED"/>
    <property type="match status" value="1"/>
</dbReference>
<evidence type="ECO:0000256" key="5">
    <source>
        <dbReference type="ARBA" id="ARBA00022989"/>
    </source>
</evidence>
<keyword evidence="6 7" id="KW-0472">Membrane</keyword>
<evidence type="ECO:0000313" key="9">
    <source>
        <dbReference type="EMBL" id="UUY04724.1"/>
    </source>
</evidence>
<organism evidence="9 10">
    <name type="scientific">Svornostia abyssi</name>
    <dbReference type="NCBI Taxonomy" id="2898438"/>
    <lineage>
        <taxon>Bacteria</taxon>
        <taxon>Bacillati</taxon>
        <taxon>Actinomycetota</taxon>
        <taxon>Thermoleophilia</taxon>
        <taxon>Solirubrobacterales</taxon>
        <taxon>Baekduiaceae</taxon>
        <taxon>Svornostia</taxon>
    </lineage>
</organism>
<feature type="transmembrane region" description="Helical" evidence="7">
    <location>
        <begin position="97"/>
        <end position="120"/>
    </location>
</feature>
<reference evidence="10" key="1">
    <citation type="submission" date="2021-11" db="EMBL/GenBank/DDBJ databases">
        <title>Cultivation dependent microbiological survey of springs from the worlds oldest radium mine currently devoted to the extraction of radon-saturated water.</title>
        <authorList>
            <person name="Kapinusova G."/>
            <person name="Smrhova T."/>
            <person name="Strejcek M."/>
            <person name="Suman J."/>
            <person name="Jani K."/>
            <person name="Pajer P."/>
            <person name="Uhlik O."/>
        </authorList>
    </citation>
    <scope>NUCLEOTIDE SEQUENCE [LARGE SCALE GENOMIC DNA]</scope>
    <source>
        <strain evidence="10">J379</strain>
    </source>
</reference>